<sequence length="404" mass="46187">MDLPQELVDTIVDILHDDTPSLRACCLAARPFGISARKHIFKKIEILSSSDASQRFYELLCSSPHIAPLVEDLCIVSVLERWHETSGFRDPSGDYMSGRLLSLILLLLTELIRISIIETGDVNQSCAKFSRSWRRMELPLQSALANVFSSPRLEAVHLCGLVLDSPCHLLSLFSEATALKEMSLSRLYFTQDEGRHEPWPESRLWCPKLQSLLLNVFSTDFCQYLVNPHIDLTHVRTLTLATPLPKQRKKMVQATKLRLSRGVEHLGFYLAYNFETRISDLSPDLFTTNLRSIHFFSPSIVKLLGVLVKRCPHDSRLEYITLDSFAGVLHYKKVPELYTAIDAIVDRLPALKTIELRWIMRDPSDAFPQWEADVYAAFSSLMRRGILRITKLQWQGSLYPLGWE</sequence>
<comment type="caution">
    <text evidence="1">The sequence shown here is derived from an EMBL/GenBank/DDBJ whole genome shotgun (WGS) entry which is preliminary data.</text>
</comment>
<organism evidence="1 2">
    <name type="scientific">Mycena albidolilacea</name>
    <dbReference type="NCBI Taxonomy" id="1033008"/>
    <lineage>
        <taxon>Eukaryota</taxon>
        <taxon>Fungi</taxon>
        <taxon>Dikarya</taxon>
        <taxon>Basidiomycota</taxon>
        <taxon>Agaricomycotina</taxon>
        <taxon>Agaricomycetes</taxon>
        <taxon>Agaricomycetidae</taxon>
        <taxon>Agaricales</taxon>
        <taxon>Marasmiineae</taxon>
        <taxon>Mycenaceae</taxon>
        <taxon>Mycena</taxon>
    </lineage>
</organism>
<dbReference type="Proteomes" id="UP001218218">
    <property type="component" value="Unassembled WGS sequence"/>
</dbReference>
<dbReference type="SUPFAM" id="SSF52047">
    <property type="entry name" value="RNI-like"/>
    <property type="match status" value="1"/>
</dbReference>
<name>A0AAD6ZHD3_9AGAR</name>
<evidence type="ECO:0000313" key="2">
    <source>
        <dbReference type="Proteomes" id="UP001218218"/>
    </source>
</evidence>
<evidence type="ECO:0000313" key="1">
    <source>
        <dbReference type="EMBL" id="KAJ7323068.1"/>
    </source>
</evidence>
<keyword evidence="2" id="KW-1185">Reference proteome</keyword>
<reference evidence="1" key="1">
    <citation type="submission" date="2023-03" db="EMBL/GenBank/DDBJ databases">
        <title>Massive genome expansion in bonnet fungi (Mycena s.s.) driven by repeated elements and novel gene families across ecological guilds.</title>
        <authorList>
            <consortium name="Lawrence Berkeley National Laboratory"/>
            <person name="Harder C.B."/>
            <person name="Miyauchi S."/>
            <person name="Viragh M."/>
            <person name="Kuo A."/>
            <person name="Thoen E."/>
            <person name="Andreopoulos B."/>
            <person name="Lu D."/>
            <person name="Skrede I."/>
            <person name="Drula E."/>
            <person name="Henrissat B."/>
            <person name="Morin E."/>
            <person name="Kohler A."/>
            <person name="Barry K."/>
            <person name="LaButti K."/>
            <person name="Morin E."/>
            <person name="Salamov A."/>
            <person name="Lipzen A."/>
            <person name="Mereny Z."/>
            <person name="Hegedus B."/>
            <person name="Baldrian P."/>
            <person name="Stursova M."/>
            <person name="Weitz H."/>
            <person name="Taylor A."/>
            <person name="Grigoriev I.V."/>
            <person name="Nagy L.G."/>
            <person name="Martin F."/>
            <person name="Kauserud H."/>
        </authorList>
    </citation>
    <scope>NUCLEOTIDE SEQUENCE</scope>
    <source>
        <strain evidence="1">CBHHK002</strain>
    </source>
</reference>
<protein>
    <submittedName>
        <fullName evidence="1">Uncharacterized protein</fullName>
    </submittedName>
</protein>
<dbReference type="EMBL" id="JARIHO010000048">
    <property type="protein sequence ID" value="KAJ7323068.1"/>
    <property type="molecule type" value="Genomic_DNA"/>
</dbReference>
<proteinExistence type="predicted"/>
<accession>A0AAD6ZHD3</accession>
<gene>
    <name evidence="1" type="ORF">DFH08DRAFT_969693</name>
</gene>
<dbReference type="AlphaFoldDB" id="A0AAD6ZHD3"/>